<accession>E3CXN7</accession>
<dbReference type="PANTHER" id="PTHR39176">
    <property type="entry name" value="PERIPLASMIC PROTEIN-RELATED"/>
    <property type="match status" value="1"/>
</dbReference>
<evidence type="ECO:0000259" key="1">
    <source>
        <dbReference type="Pfam" id="PF07007"/>
    </source>
</evidence>
<dbReference type="PaxDb" id="584708-Apau_0193"/>
<sequence>MRPRIAFGALILLGLLLGTAWGAPKVHPIDGAYQKDLARDSSTAGTVEASNRAAAKWDRELNRVYKALMAQMGPEARQKLQASQRRWLAYRDAERTAVGAMAGDLYEQNEGGTLWGMVAAVRSMEILRARALELTEYLDLYTGP</sequence>
<proteinExistence type="predicted"/>
<dbReference type="HOGENOM" id="CLU_128596_8_3_0"/>
<dbReference type="Proteomes" id="UP000005096">
    <property type="component" value="Chromosome"/>
</dbReference>
<dbReference type="InterPro" id="IPR009739">
    <property type="entry name" value="LprI-like_N"/>
</dbReference>
<keyword evidence="3" id="KW-1185">Reference proteome</keyword>
<reference evidence="2 3" key="1">
    <citation type="journal article" date="2010" name="Stand. Genomic Sci.">
        <title>Non-contiguous finished genome sequence of Aminomonas paucivorans type strain (GLU-3).</title>
        <authorList>
            <person name="Pitluck S."/>
            <person name="Yasawong M."/>
            <person name="Held B."/>
            <person name="Lapidus A."/>
            <person name="Nolan M."/>
            <person name="Copeland A."/>
            <person name="Lucas S."/>
            <person name="Del Rio T.G."/>
            <person name="Tice H."/>
            <person name="Cheng J.F."/>
            <person name="Chertkov O."/>
            <person name="Goodwin L."/>
            <person name="Tapia R."/>
            <person name="Han C."/>
            <person name="Liolios K."/>
            <person name="Ivanova N."/>
            <person name="Mavromatis K."/>
            <person name="Ovchinnikova G."/>
            <person name="Pati A."/>
            <person name="Chen A."/>
            <person name="Palaniappan K."/>
            <person name="Land M."/>
            <person name="Hauser L."/>
            <person name="Chang Y.J."/>
            <person name="Jeffries C.D."/>
            <person name="Pukall R."/>
            <person name="Spring S."/>
            <person name="Rohde M."/>
            <person name="Sikorski J."/>
            <person name="Goker M."/>
            <person name="Woyke T."/>
            <person name="Bristow J."/>
            <person name="Eisen J.A."/>
            <person name="Markowitz V."/>
            <person name="Hugenholtz P."/>
            <person name="Kyrpides N.C."/>
            <person name="Klenk H.P."/>
        </authorList>
    </citation>
    <scope>NUCLEOTIDE SEQUENCE [LARGE SCALE GENOMIC DNA]</scope>
    <source>
        <strain evidence="2 3">DSM 12260</strain>
    </source>
</reference>
<dbReference type="Pfam" id="PF07007">
    <property type="entry name" value="LprI"/>
    <property type="match status" value="1"/>
</dbReference>
<evidence type="ECO:0000313" key="2">
    <source>
        <dbReference type="EMBL" id="EFQ22630.1"/>
    </source>
</evidence>
<dbReference type="OrthoDB" id="7340239at2"/>
<evidence type="ECO:0000313" key="3">
    <source>
        <dbReference type="Proteomes" id="UP000005096"/>
    </source>
</evidence>
<dbReference type="eggNOG" id="COG3755">
    <property type="taxonomic scope" value="Bacteria"/>
</dbReference>
<dbReference type="PANTHER" id="PTHR39176:SF1">
    <property type="entry name" value="PERIPLASMIC PROTEIN"/>
    <property type="match status" value="1"/>
</dbReference>
<dbReference type="Gene3D" id="1.20.1270.180">
    <property type="match status" value="1"/>
</dbReference>
<name>E3CXN7_9BACT</name>
<dbReference type="EMBL" id="CM001022">
    <property type="protein sequence ID" value="EFQ22630.1"/>
    <property type="molecule type" value="Genomic_DNA"/>
</dbReference>
<dbReference type="RefSeq" id="WP_006299774.1">
    <property type="nucleotide sequence ID" value="NZ_CM001022.1"/>
</dbReference>
<organism evidence="2 3">
    <name type="scientific">Aminomonas paucivorans DSM 12260</name>
    <dbReference type="NCBI Taxonomy" id="584708"/>
    <lineage>
        <taxon>Bacteria</taxon>
        <taxon>Thermotogati</taxon>
        <taxon>Synergistota</taxon>
        <taxon>Synergistia</taxon>
        <taxon>Synergistales</taxon>
        <taxon>Synergistaceae</taxon>
        <taxon>Aminomonas</taxon>
    </lineage>
</organism>
<feature type="domain" description="Lysozyme inhibitor LprI-like N-terminal" evidence="1">
    <location>
        <begin position="40"/>
        <end position="134"/>
    </location>
</feature>
<gene>
    <name evidence="2" type="ORF">Apau_0193</name>
</gene>
<dbReference type="AlphaFoldDB" id="E3CXN7"/>
<dbReference type="STRING" id="584708.Apau_0193"/>
<protein>
    <recommendedName>
        <fullName evidence="1">Lysozyme inhibitor LprI-like N-terminal domain-containing protein</fullName>
    </recommendedName>
</protein>